<organism evidence="2 3">
    <name type="scientific">Rotaria socialis</name>
    <dbReference type="NCBI Taxonomy" id="392032"/>
    <lineage>
        <taxon>Eukaryota</taxon>
        <taxon>Metazoa</taxon>
        <taxon>Spiralia</taxon>
        <taxon>Gnathifera</taxon>
        <taxon>Rotifera</taxon>
        <taxon>Eurotatoria</taxon>
        <taxon>Bdelloidea</taxon>
        <taxon>Philodinida</taxon>
        <taxon>Philodinidae</taxon>
        <taxon>Rotaria</taxon>
    </lineage>
</organism>
<protein>
    <submittedName>
        <fullName evidence="2">Uncharacterized protein</fullName>
    </submittedName>
</protein>
<keyword evidence="1" id="KW-0472">Membrane</keyword>
<feature type="non-terminal residue" evidence="2">
    <location>
        <position position="1"/>
    </location>
</feature>
<sequence>VSIFRPYLYGHLRNCCCSFGYMDVVVLIYFYVSYPQPDVFLSVPRPFPDV</sequence>
<comment type="caution">
    <text evidence="2">The sequence shown here is derived from an EMBL/GenBank/DDBJ whole genome shotgun (WGS) entry which is preliminary data.</text>
</comment>
<evidence type="ECO:0000256" key="1">
    <source>
        <dbReference type="SAM" id="Phobius"/>
    </source>
</evidence>
<keyword evidence="3" id="KW-1185">Reference proteome</keyword>
<name>A0A820XBR3_9BILA</name>
<dbReference type="Proteomes" id="UP000663873">
    <property type="component" value="Unassembled WGS sequence"/>
</dbReference>
<accession>A0A820XBR3</accession>
<proteinExistence type="predicted"/>
<gene>
    <name evidence="2" type="ORF">UJA718_LOCUS28184</name>
</gene>
<dbReference type="EMBL" id="CAJOBP010008249">
    <property type="protein sequence ID" value="CAF4530717.1"/>
    <property type="molecule type" value="Genomic_DNA"/>
</dbReference>
<evidence type="ECO:0000313" key="2">
    <source>
        <dbReference type="EMBL" id="CAF4530717.1"/>
    </source>
</evidence>
<evidence type="ECO:0000313" key="3">
    <source>
        <dbReference type="Proteomes" id="UP000663873"/>
    </source>
</evidence>
<keyword evidence="1" id="KW-1133">Transmembrane helix</keyword>
<dbReference type="AlphaFoldDB" id="A0A820XBR3"/>
<feature type="transmembrane region" description="Helical" evidence="1">
    <location>
        <begin position="12"/>
        <end position="32"/>
    </location>
</feature>
<reference evidence="2" key="1">
    <citation type="submission" date="2021-02" db="EMBL/GenBank/DDBJ databases">
        <authorList>
            <person name="Nowell W R."/>
        </authorList>
    </citation>
    <scope>NUCLEOTIDE SEQUENCE</scope>
</reference>
<keyword evidence="1" id="KW-0812">Transmembrane</keyword>